<dbReference type="EMBL" id="PKSM01000110">
    <property type="protein sequence ID" value="POW11532.1"/>
    <property type="molecule type" value="Genomic_DNA"/>
</dbReference>
<protein>
    <submittedName>
        <fullName evidence="1">Uncharacterized protein</fullName>
    </submittedName>
</protein>
<dbReference type="Proteomes" id="UP000238274">
    <property type="component" value="Unassembled WGS sequence"/>
</dbReference>
<proteinExistence type="predicted"/>
<keyword evidence="2" id="KW-1185">Reference proteome</keyword>
<accession>A0A2S4VPR7</accession>
<comment type="caution">
    <text evidence="1">The sequence shown here is derived from an EMBL/GenBank/DDBJ whole genome shotgun (WGS) entry which is preliminary data.</text>
</comment>
<gene>
    <name evidence="1" type="ORF">PSHT_08447</name>
</gene>
<dbReference type="AlphaFoldDB" id="A0A2S4VPR7"/>
<name>A0A2S4VPR7_9BASI</name>
<evidence type="ECO:0000313" key="2">
    <source>
        <dbReference type="Proteomes" id="UP000238274"/>
    </source>
</evidence>
<sequence>MPIRSTKDISSKFKVFKGSRLLITGIRDKFIDARFPRVARRGDDISIRPIILHCRDPRHPTSSFLRIQFPVEVAFASLLTWSVEDTLRYRSIFKCSEQ</sequence>
<organism evidence="1 2">
    <name type="scientific">Puccinia striiformis</name>
    <dbReference type="NCBI Taxonomy" id="27350"/>
    <lineage>
        <taxon>Eukaryota</taxon>
        <taxon>Fungi</taxon>
        <taxon>Dikarya</taxon>
        <taxon>Basidiomycota</taxon>
        <taxon>Pucciniomycotina</taxon>
        <taxon>Pucciniomycetes</taxon>
        <taxon>Pucciniales</taxon>
        <taxon>Pucciniaceae</taxon>
        <taxon>Puccinia</taxon>
    </lineage>
</organism>
<evidence type="ECO:0000313" key="1">
    <source>
        <dbReference type="EMBL" id="POW11532.1"/>
    </source>
</evidence>
<reference evidence="2" key="3">
    <citation type="journal article" date="2018" name="Mol. Plant Microbe Interact.">
        <title>Genome sequence resources for the wheat stripe rust pathogen (Puccinia striiformis f. sp. tritici) and the barley stripe rust pathogen (Puccinia striiformis f. sp. hordei).</title>
        <authorList>
            <person name="Xia C."/>
            <person name="Wang M."/>
            <person name="Yin C."/>
            <person name="Cornejo O.E."/>
            <person name="Hulbert S.H."/>
            <person name="Chen X."/>
        </authorList>
    </citation>
    <scope>NUCLEOTIDE SEQUENCE [LARGE SCALE GENOMIC DNA]</scope>
    <source>
        <strain evidence="2">93TX-2</strain>
    </source>
</reference>
<reference evidence="2" key="2">
    <citation type="journal article" date="2018" name="BMC Genomics">
        <title>Genomic insights into host adaptation between the wheat stripe rust pathogen (Puccinia striiformis f. sp. tritici) and the barley stripe rust pathogen (Puccinia striiformis f. sp. hordei).</title>
        <authorList>
            <person name="Xia C."/>
            <person name="Wang M."/>
            <person name="Yin C."/>
            <person name="Cornejo O.E."/>
            <person name="Hulbert S.H."/>
            <person name="Chen X."/>
        </authorList>
    </citation>
    <scope>NUCLEOTIDE SEQUENCE [LARGE SCALE GENOMIC DNA]</scope>
    <source>
        <strain evidence="2">93TX-2</strain>
    </source>
</reference>
<dbReference type="VEuPathDB" id="FungiDB:PSHT_08447"/>
<dbReference type="OrthoDB" id="1930718at2759"/>
<reference evidence="1 2" key="1">
    <citation type="submission" date="2017-12" db="EMBL/GenBank/DDBJ databases">
        <title>Gene loss provides genomic basis for host adaptation in cereal stripe rust fungi.</title>
        <authorList>
            <person name="Xia C."/>
        </authorList>
    </citation>
    <scope>NUCLEOTIDE SEQUENCE [LARGE SCALE GENOMIC DNA]</scope>
    <source>
        <strain evidence="1 2">93TX-2</strain>
    </source>
</reference>